<reference evidence="2 3" key="1">
    <citation type="submission" date="2017-01" db="EMBL/GenBank/DDBJ databases">
        <title>Genome sequence of Rhodoferax antarcticus ANT.BR, a psychrophilic purple nonsulfur bacterium from an Antarctic microbial mat.</title>
        <authorList>
            <person name="Baker J."/>
            <person name="Riester C."/>
            <person name="Skinner B."/>
            <person name="Newell A."/>
            <person name="Swingley W."/>
            <person name="Madigan M."/>
            <person name="Jung D."/>
            <person name="Asao M."/>
            <person name="Chen M."/>
            <person name="Loughlin P."/>
            <person name="Pan H."/>
            <person name="Lin S."/>
            <person name="Li N."/>
            <person name="Shaw J."/>
            <person name="Prado M."/>
            <person name="Sherman C."/>
            <person name="Li X."/>
            <person name="Tang J."/>
            <person name="Blankenship R."/>
            <person name="Zhao T."/>
            <person name="Touchman J."/>
            <person name="Sattley M."/>
        </authorList>
    </citation>
    <scope>NUCLEOTIDE SEQUENCE [LARGE SCALE GENOMIC DNA]</scope>
    <source>
        <strain evidence="2 3">ANT.BR</strain>
    </source>
</reference>
<protein>
    <submittedName>
        <fullName evidence="2">Putative molybdopterin biosynthesis protein MoeY</fullName>
    </submittedName>
</protein>
<dbReference type="InterPro" id="IPR000415">
    <property type="entry name" value="Nitroreductase-like"/>
</dbReference>
<proteinExistence type="predicted"/>
<comment type="caution">
    <text evidence="2">The sequence shown here is derived from an EMBL/GenBank/DDBJ whole genome shotgun (WGS) entry which is preliminary data.</text>
</comment>
<name>A0A1Q8YGT4_9BURK</name>
<organism evidence="2 3">
    <name type="scientific">Rhodoferax antarcticus ANT.BR</name>
    <dbReference type="NCBI Taxonomy" id="1111071"/>
    <lineage>
        <taxon>Bacteria</taxon>
        <taxon>Pseudomonadati</taxon>
        <taxon>Pseudomonadota</taxon>
        <taxon>Betaproteobacteria</taxon>
        <taxon>Burkholderiales</taxon>
        <taxon>Comamonadaceae</taxon>
        <taxon>Rhodoferax</taxon>
    </lineage>
</organism>
<dbReference type="Pfam" id="PF00881">
    <property type="entry name" value="Nitroreductase"/>
    <property type="match status" value="1"/>
</dbReference>
<dbReference type="RefSeq" id="WP_075585628.1">
    <property type="nucleotide sequence ID" value="NZ_MSYM01000008.1"/>
</dbReference>
<keyword evidence="3" id="KW-1185">Reference proteome</keyword>
<feature type="domain" description="Nitroreductase" evidence="1">
    <location>
        <begin position="2"/>
        <end position="47"/>
    </location>
</feature>
<evidence type="ECO:0000313" key="2">
    <source>
        <dbReference type="EMBL" id="OLP07274.1"/>
    </source>
</evidence>
<gene>
    <name evidence="2" type="primary">moeY</name>
    <name evidence="2" type="ORF">BLL52_1104</name>
</gene>
<dbReference type="InterPro" id="IPR029479">
    <property type="entry name" value="Nitroreductase"/>
</dbReference>
<dbReference type="EMBL" id="MSYM01000008">
    <property type="protein sequence ID" value="OLP07274.1"/>
    <property type="molecule type" value="Genomic_DNA"/>
</dbReference>
<dbReference type="STRING" id="81479.RA876_00235"/>
<sequence length="360" mass="40667">MSSETLAQILDLARWAPSGDNTQPWRFEIVNDLQVRVHGYDTRDHVLYDFDGHPSHIAHGALLETLRIAATGFGLLATWTVASEGDHRAPVYTVQLTPVAGLARDPLFDSIQNRIVQRRPMQTVPLTVAQRIALISAAGGDYEVQLFETTKERWQMASLLWRSAKIRLICPEAYPVHKSVIEWGARFSKDRIPEEAVGVDPVTARLMKWVMQSWSRVDFFNRYLMGTIAPRLQLDLLPGLRCAAHVLVLPLQAPTKLEDWVRLGMAVQRLWLTATQQGLHLQPQMTPVIFRWYARAGRRFSSDASLVDASLAVASDFERLVGSQPADPFGFFARVGTCRMPVSRSIRRDVVELMKERNDS</sequence>
<dbReference type="Gene3D" id="3.40.109.10">
    <property type="entry name" value="NADH Oxidase"/>
    <property type="match status" value="2"/>
</dbReference>
<dbReference type="SUPFAM" id="SSF55469">
    <property type="entry name" value="FMN-dependent nitroreductase-like"/>
    <property type="match status" value="2"/>
</dbReference>
<evidence type="ECO:0000259" key="1">
    <source>
        <dbReference type="Pfam" id="PF00881"/>
    </source>
</evidence>
<accession>A0A1Q8YGT4</accession>
<dbReference type="AlphaFoldDB" id="A0A1Q8YGT4"/>
<dbReference type="GO" id="GO:0016491">
    <property type="term" value="F:oxidoreductase activity"/>
    <property type="evidence" value="ECO:0007669"/>
    <property type="project" value="InterPro"/>
</dbReference>
<evidence type="ECO:0000313" key="3">
    <source>
        <dbReference type="Proteomes" id="UP000185911"/>
    </source>
</evidence>
<dbReference type="Proteomes" id="UP000185911">
    <property type="component" value="Unassembled WGS sequence"/>
</dbReference>